<dbReference type="InterPro" id="IPR029063">
    <property type="entry name" value="SAM-dependent_MTases_sf"/>
</dbReference>
<dbReference type="Pfam" id="PF08242">
    <property type="entry name" value="Methyltransf_12"/>
    <property type="match status" value="1"/>
</dbReference>
<dbReference type="GO" id="GO:0006633">
    <property type="term" value="P:fatty acid biosynthetic process"/>
    <property type="evidence" value="ECO:0007669"/>
    <property type="project" value="InterPro"/>
</dbReference>
<dbReference type="SUPFAM" id="SSF52151">
    <property type="entry name" value="FabD/lysophospholipase-like"/>
    <property type="match status" value="1"/>
</dbReference>
<dbReference type="SUPFAM" id="SSF50129">
    <property type="entry name" value="GroES-like"/>
    <property type="match status" value="1"/>
</dbReference>
<dbReference type="GO" id="GO:0031177">
    <property type="term" value="F:phosphopantetheine binding"/>
    <property type="evidence" value="ECO:0007669"/>
    <property type="project" value="InterPro"/>
</dbReference>
<keyword evidence="13" id="KW-1185">Reference proteome</keyword>
<dbReference type="Gene3D" id="3.30.70.250">
    <property type="entry name" value="Malonyl-CoA ACP transacylase, ACP-binding"/>
    <property type="match status" value="1"/>
</dbReference>
<evidence type="ECO:0000259" key="10">
    <source>
        <dbReference type="PROSITE" id="PS52004"/>
    </source>
</evidence>
<dbReference type="InterPro" id="IPR009081">
    <property type="entry name" value="PP-bd_ACP"/>
</dbReference>
<dbReference type="PANTHER" id="PTHR43775:SF29">
    <property type="entry name" value="ASPERFURANONE POLYKETIDE SYNTHASE AFOG-RELATED"/>
    <property type="match status" value="1"/>
</dbReference>
<dbReference type="Gene3D" id="3.40.50.720">
    <property type="entry name" value="NAD(P)-binding Rossmann-like Domain"/>
    <property type="match status" value="2"/>
</dbReference>
<evidence type="ECO:0000256" key="3">
    <source>
        <dbReference type="ARBA" id="ARBA00022679"/>
    </source>
</evidence>
<dbReference type="SUPFAM" id="SSF53335">
    <property type="entry name" value="S-adenosyl-L-methionine-dependent methyltransferases"/>
    <property type="match status" value="1"/>
</dbReference>
<evidence type="ECO:0000256" key="7">
    <source>
        <dbReference type="ARBA" id="ARBA00023315"/>
    </source>
</evidence>
<dbReference type="SMART" id="SM00826">
    <property type="entry name" value="PKS_DH"/>
    <property type="match status" value="1"/>
</dbReference>
<name>A0A4Q4SV60_9PEZI</name>
<evidence type="ECO:0000313" key="12">
    <source>
        <dbReference type="EMBL" id="RYO75255.1"/>
    </source>
</evidence>
<evidence type="ECO:0000256" key="6">
    <source>
        <dbReference type="ARBA" id="ARBA00023268"/>
    </source>
</evidence>
<dbReference type="InterPro" id="IPR049551">
    <property type="entry name" value="PKS_DH_C"/>
</dbReference>
<keyword evidence="5" id="KW-0560">Oxidoreductase</keyword>
<dbReference type="SUPFAM" id="SSF55048">
    <property type="entry name" value="Probable ACP-binding domain of malonyl-CoA ACP transacylase"/>
    <property type="match status" value="1"/>
</dbReference>
<dbReference type="PROSITE" id="PS52019">
    <property type="entry name" value="PKS_MFAS_DH"/>
    <property type="match status" value="1"/>
</dbReference>
<keyword evidence="7" id="KW-0012">Acyltransferase</keyword>
<feature type="domain" description="Ketosynthase family 3 (KS3)" evidence="10">
    <location>
        <begin position="9"/>
        <end position="399"/>
    </location>
</feature>
<proteinExistence type="predicted"/>
<dbReference type="InterPro" id="IPR013217">
    <property type="entry name" value="Methyltransf_12"/>
</dbReference>
<dbReference type="Gene3D" id="1.10.1200.10">
    <property type="entry name" value="ACP-like"/>
    <property type="match status" value="1"/>
</dbReference>
<dbReference type="InterPro" id="IPR050091">
    <property type="entry name" value="PKS_NRPS_Biosynth_Enz"/>
</dbReference>
<evidence type="ECO:0000256" key="4">
    <source>
        <dbReference type="ARBA" id="ARBA00022857"/>
    </source>
</evidence>
<dbReference type="SMART" id="SM00825">
    <property type="entry name" value="PKS_KS"/>
    <property type="match status" value="1"/>
</dbReference>
<accession>A0A4Q4SV60</accession>
<dbReference type="InterPro" id="IPR014043">
    <property type="entry name" value="Acyl_transferase_dom"/>
</dbReference>
<feature type="region of interest" description="N-terminal hotdog fold" evidence="8">
    <location>
        <begin position="776"/>
        <end position="919"/>
    </location>
</feature>
<dbReference type="GO" id="GO:0004312">
    <property type="term" value="F:fatty acid synthase activity"/>
    <property type="evidence" value="ECO:0007669"/>
    <property type="project" value="TreeGrafter"/>
</dbReference>
<dbReference type="EMBL" id="QJNU01001566">
    <property type="protein sequence ID" value="RYO75255.1"/>
    <property type="molecule type" value="Genomic_DNA"/>
</dbReference>
<dbReference type="CDD" id="cd05195">
    <property type="entry name" value="enoyl_red"/>
    <property type="match status" value="1"/>
</dbReference>
<dbReference type="InterPro" id="IPR013968">
    <property type="entry name" value="PKS_KR"/>
</dbReference>
<dbReference type="GO" id="GO:0016491">
    <property type="term" value="F:oxidoreductase activity"/>
    <property type="evidence" value="ECO:0007669"/>
    <property type="project" value="UniProtKB-KW"/>
</dbReference>
<feature type="active site" description="Proton donor; for dehydratase activity" evidence="8">
    <location>
        <position position="1015"/>
    </location>
</feature>
<evidence type="ECO:0000259" key="11">
    <source>
        <dbReference type="PROSITE" id="PS52019"/>
    </source>
</evidence>
<dbReference type="InterPro" id="IPR014031">
    <property type="entry name" value="Ketoacyl_synth_C"/>
</dbReference>
<evidence type="ECO:0000256" key="8">
    <source>
        <dbReference type="PROSITE-ProRule" id="PRU01363"/>
    </source>
</evidence>
<dbReference type="InterPro" id="IPR001227">
    <property type="entry name" value="Ac_transferase_dom_sf"/>
</dbReference>
<dbReference type="InterPro" id="IPR018201">
    <property type="entry name" value="Ketoacyl_synth_AS"/>
</dbReference>
<dbReference type="InterPro" id="IPR016039">
    <property type="entry name" value="Thiolase-like"/>
</dbReference>
<dbReference type="Pfam" id="PF08659">
    <property type="entry name" value="KR"/>
    <property type="match status" value="1"/>
</dbReference>
<feature type="domain" description="Carrier" evidence="9">
    <location>
        <begin position="2255"/>
        <end position="2332"/>
    </location>
</feature>
<dbReference type="InterPro" id="IPR020843">
    <property type="entry name" value="ER"/>
</dbReference>
<organism evidence="12 13">
    <name type="scientific">Monosporascus ibericus</name>
    <dbReference type="NCBI Taxonomy" id="155417"/>
    <lineage>
        <taxon>Eukaryota</taxon>
        <taxon>Fungi</taxon>
        <taxon>Dikarya</taxon>
        <taxon>Ascomycota</taxon>
        <taxon>Pezizomycotina</taxon>
        <taxon>Sordariomycetes</taxon>
        <taxon>Xylariomycetidae</taxon>
        <taxon>Xylariales</taxon>
        <taxon>Xylariales incertae sedis</taxon>
        <taxon>Monosporascus</taxon>
    </lineage>
</organism>
<dbReference type="Gene3D" id="3.90.180.10">
    <property type="entry name" value="Medium-chain alcohol dehydrogenases, catalytic domain"/>
    <property type="match status" value="1"/>
</dbReference>
<dbReference type="OrthoDB" id="329835at2759"/>
<keyword evidence="4" id="KW-0521">NADP</keyword>
<comment type="caution">
    <text evidence="12">The sequence shown here is derived from an EMBL/GenBank/DDBJ whole genome shotgun (WGS) entry which is preliminary data.</text>
</comment>
<dbReference type="InterPro" id="IPR014030">
    <property type="entry name" value="Ketoacyl_synth_N"/>
</dbReference>
<dbReference type="SMART" id="SM00829">
    <property type="entry name" value="PKS_ER"/>
    <property type="match status" value="1"/>
</dbReference>
<dbReference type="InterPro" id="IPR013154">
    <property type="entry name" value="ADH-like_N"/>
</dbReference>
<dbReference type="Gene3D" id="3.40.366.10">
    <property type="entry name" value="Malonyl-Coenzyme A Acyl Carrier Protein, domain 2"/>
    <property type="match status" value="1"/>
</dbReference>
<dbReference type="InterPro" id="IPR049900">
    <property type="entry name" value="PKS_mFAS_DH"/>
</dbReference>
<dbReference type="InterPro" id="IPR011032">
    <property type="entry name" value="GroES-like_sf"/>
</dbReference>
<dbReference type="SMART" id="SM00827">
    <property type="entry name" value="PKS_AT"/>
    <property type="match status" value="1"/>
</dbReference>
<protein>
    <submittedName>
        <fullName evidence="12">Uncharacterized protein</fullName>
    </submittedName>
</protein>
<gene>
    <name evidence="12" type="ORF">DL764_010541</name>
</gene>
<dbReference type="Proteomes" id="UP000293360">
    <property type="component" value="Unassembled WGS sequence"/>
</dbReference>
<dbReference type="PANTHER" id="PTHR43775">
    <property type="entry name" value="FATTY ACID SYNTHASE"/>
    <property type="match status" value="1"/>
</dbReference>
<dbReference type="CDD" id="cd02440">
    <property type="entry name" value="AdoMet_MTases"/>
    <property type="match status" value="1"/>
</dbReference>
<dbReference type="PROSITE" id="PS00606">
    <property type="entry name" value="KS3_1"/>
    <property type="match status" value="1"/>
</dbReference>
<dbReference type="SUPFAM" id="SSF51735">
    <property type="entry name" value="NAD(P)-binding Rossmann-fold domains"/>
    <property type="match status" value="2"/>
</dbReference>
<dbReference type="STRING" id="155417.A0A4Q4SV60"/>
<reference evidence="12 13" key="1">
    <citation type="submission" date="2018-06" db="EMBL/GenBank/DDBJ databases">
        <title>Complete Genomes of Monosporascus.</title>
        <authorList>
            <person name="Robinson A.J."/>
            <person name="Natvig D.O."/>
        </authorList>
    </citation>
    <scope>NUCLEOTIDE SEQUENCE [LARGE SCALE GENOMIC DNA]</scope>
    <source>
        <strain evidence="12 13">CBS 110550</strain>
    </source>
</reference>
<evidence type="ECO:0000256" key="1">
    <source>
        <dbReference type="ARBA" id="ARBA00022450"/>
    </source>
</evidence>
<dbReference type="InterPro" id="IPR032821">
    <property type="entry name" value="PKS_assoc"/>
</dbReference>
<dbReference type="PROSITE" id="PS52004">
    <property type="entry name" value="KS3_2"/>
    <property type="match status" value="1"/>
</dbReference>
<dbReference type="Pfam" id="PF02801">
    <property type="entry name" value="Ketoacyl-synt_C"/>
    <property type="match status" value="1"/>
</dbReference>
<keyword evidence="1" id="KW-0596">Phosphopantetheine</keyword>
<dbReference type="SUPFAM" id="SSF47336">
    <property type="entry name" value="ACP-like"/>
    <property type="match status" value="1"/>
</dbReference>
<dbReference type="InterPro" id="IPR036291">
    <property type="entry name" value="NAD(P)-bd_dom_sf"/>
</dbReference>
<keyword evidence="3" id="KW-0808">Transferase</keyword>
<dbReference type="InterPro" id="IPR020806">
    <property type="entry name" value="PKS_PP-bd"/>
</dbReference>
<dbReference type="Gene3D" id="3.10.129.110">
    <property type="entry name" value="Polyketide synthase dehydratase"/>
    <property type="match status" value="1"/>
</dbReference>
<dbReference type="SMART" id="SM00822">
    <property type="entry name" value="PKS_KR"/>
    <property type="match status" value="1"/>
</dbReference>
<dbReference type="Pfam" id="PF00550">
    <property type="entry name" value="PP-binding"/>
    <property type="match status" value="1"/>
</dbReference>
<evidence type="ECO:0000313" key="13">
    <source>
        <dbReference type="Proteomes" id="UP000293360"/>
    </source>
</evidence>
<dbReference type="GO" id="GO:0004315">
    <property type="term" value="F:3-oxoacyl-[acyl-carrier-protein] synthase activity"/>
    <property type="evidence" value="ECO:0007669"/>
    <property type="project" value="InterPro"/>
</dbReference>
<keyword evidence="6" id="KW-0511">Multifunctional enzyme</keyword>
<dbReference type="Pfam" id="PF13602">
    <property type="entry name" value="ADH_zinc_N_2"/>
    <property type="match status" value="1"/>
</dbReference>
<evidence type="ECO:0000256" key="5">
    <source>
        <dbReference type="ARBA" id="ARBA00023002"/>
    </source>
</evidence>
<feature type="region of interest" description="C-terminal hotdog fold" evidence="8">
    <location>
        <begin position="948"/>
        <end position="1103"/>
    </location>
</feature>
<dbReference type="SMART" id="SM00823">
    <property type="entry name" value="PKS_PP"/>
    <property type="match status" value="1"/>
</dbReference>
<dbReference type="InterPro" id="IPR016036">
    <property type="entry name" value="Malonyl_transacylase_ACP-bd"/>
</dbReference>
<dbReference type="InterPro" id="IPR036736">
    <property type="entry name" value="ACP-like_sf"/>
</dbReference>
<evidence type="ECO:0000259" key="9">
    <source>
        <dbReference type="PROSITE" id="PS50075"/>
    </source>
</evidence>
<dbReference type="Pfam" id="PF16197">
    <property type="entry name" value="KAsynt_C_assoc"/>
    <property type="match status" value="1"/>
</dbReference>
<dbReference type="PROSITE" id="PS50075">
    <property type="entry name" value="CARRIER"/>
    <property type="match status" value="1"/>
</dbReference>
<dbReference type="Gene3D" id="3.40.47.10">
    <property type="match status" value="2"/>
</dbReference>
<keyword evidence="2" id="KW-0597">Phosphoprotein</keyword>
<sequence>MHPRELDSADPVVVIGFAFRFPGDVVSEDAFWNVICRGSSTMSEVPQNRYNVNGIFSPNRARQDTVTSRGGHFIAGDIAAFDAPFFTMGTAEAKAMDPQLRLLLETTYHALESAGIPLEAVQGSSTSVYIGNLVAEYSSLFTQDSEINAKYEATGNASAMLSNRLSWFYDLHGPSITLDTACSSSLTGLHLACNSLIQGEVEMRANGYSRGEGVGVVVLKRLSKAIENGDTIRAVIRGTSINQDGRTPSISQPSQSAQASLIRMAYENAGLDFDTTRYFEAHGTGTPVGDPIETQGISAAFSEYLTPESPMFVGSVKANIGHLEAAAGIASLIKTILVLENGIIPPNALLENLNPAIRADEWHLRFPTTTVPWPTGRLRRASVNSFGVGGANAHVVLDDALHYLQSRGIHGIHKTHPGPNVGIASEITMQLQQYTDGSVLSGSLVEAPEKYPQLFLLSAADEYGIHRLASTFGKHLGQPRVNASPGYLQDLAFTLGHKRSLLTWKAFALGSSVQDLQQNLADLTLKPNRSTEAPAIYFAFTGQGAQWATMGHELLGCYQVFRDSIEHADEYLRSLGCPWSLIDELSETLSGPNINNPIFAQPLCTALQIALVDLLASWNVHPRAVVGHSSGEIAAAYCTGALSKNSALRVAYYRGEATETVLESESEKGAMIAVALSEHELKPYIAAIVGQYDADSLACGCINGPKNTTVTGVGKYIDDLARRLQMDNIFARRLNVPVAYHSKQMLKVADKYRAALEGSLHSTIQRPGPTMPTFISSVTGRPACHDDLIQPDYWIRNLTSKVQFHEALKQLPWTLDHKFENTVVYPASGMVVMVLEAVRTLTTKMPTITGYRLRDVTIPNALVIPETEEGIEAQLQMHCHDTSSWNQDTRCWDFWIHSVSSGEWKLHCSGQVSTMLAENIDPNSEETDNDLSQNSVVTNFKEVYKRCSVSKDSKTFYQDLQQVGFHFGESFRTLRDIMINQNNCEATASVSFGEWQQRVRQQELEDHIIHPATLDSLFHVIFAAQLKQGEKLPTMMPIHLTEVSVSCELLRALEFESLSMYGSITGRGVLTMEGDVTAENSLGEPMVTMRGCRLTSVHTVGDKGASSLRSTNLFHQLDWKPDIDFLSRVQVEEYCRRRSRGTTGGGVNVETELIYRHFMSTTLDSLKEISVEGIKPHLQKYIRWSKSFLERERCSTMAFMEEWPSFKEPGARPRLIEEFAASERSRGSIVSFCRRLVPILTEEIDPLDILFNGGIAETIYRSPLLAFTAVRLAAYVDLLAHKNSAINILEVGAGTGSTTGPVLEALSHQGKYVGSSARFVRYDFTDVSPSFFAAAQERYAKHASRMRFKTLNLECDPEEQGFELGSYDIVIAASVLHATSSIDRTLLHVRKLLKPGGQLIFSEPTNRRMATTSCMFGVLPGWWLSTESYRTSGPLLTKQEWNEALLRAGFGELQMALSDVERFPSMTSTYDQCISLLEVENTIMSRMTEFQFASLQQMVRTSKQILWVNEKCGERPEIPEAAMMAGFGKSIMREDPTRSFIHLNLHSASDATAVILRIVDQCRKVPSNRVETDLLEENGVIYIPRVVEAPQINSLHASDLHGSKPEPLYISNAGDRVEDPLELRFIPGRLASFHFCPDVSASLPLQQDEVKVKVKATGISSKDAMVFFNQIWDDNIGQEFSGIITEVGADAEGIFRPGDGVCGIVANGSFRTYVRVKKSHIIKIPPNMSFAEAGSISFAFATAQYGLCHLARLKSGESLLIHDAASPVGQGAIQIAQRIGVTLFLTFNTAKEKKILVERYGIKMSHFFPSRHPSLARQVMQRTAGKGVDVVLNSLSNDDLTETWKCVAPLGRYIETQKRGIGASKSLPVEAFQRNVAFCSLDISVVSEFDDKLMGEIMQEVKTLFHDEIFRHPVAPHPLKIFKRSGFEGAFRLLQHGPHAGKAVIDWEAPDTIQSPLDYEFDDNATYVITGGLGGIGRSTAAWMARQGARHLVLLSRSGVKSDAAKALVTKLEADGVSIYAPSCDVSEEKEISSVIEHVEASMPAIKGCIHGAMVIENRIFHDYSLRDFHRTMGPKVRATWNLHRYLPTGLDFFVILSSLAGVNGSSSQSNYAAANAFQDAFARFRHTQGQHCISLDLGIVRDVGYIAERVDVAQFLAMSFTDHKVLTERDVHFMLKYACSPFSKTLSSWETQVVGALTTPAFVRRGGVLEDHGWMRMPLFGHLYQMEQEEKSTAAAARVDSTESQLRKVRSLNEAAAVVTRSLAKRLARALAVPVEDIDVKKPAFAYGVDSLVAVELQFWFSNEINADIPVIQILGNSTIAQLGWLATELSGYVPASSSWAHDLFFCLAATIMSNAFHDDSI</sequence>
<dbReference type="Pfam" id="PF14765">
    <property type="entry name" value="PS-DH"/>
    <property type="match status" value="1"/>
</dbReference>
<dbReference type="Pfam" id="PF08240">
    <property type="entry name" value="ADH_N"/>
    <property type="match status" value="1"/>
</dbReference>
<dbReference type="Gene3D" id="3.40.50.150">
    <property type="entry name" value="Vaccinia Virus protein VP39"/>
    <property type="match status" value="1"/>
</dbReference>
<dbReference type="Pfam" id="PF00109">
    <property type="entry name" value="ketoacyl-synt"/>
    <property type="match status" value="1"/>
</dbReference>
<feature type="active site" description="Proton acceptor; for dehydratase activity" evidence="8">
    <location>
        <position position="817"/>
    </location>
</feature>
<evidence type="ECO:0000256" key="2">
    <source>
        <dbReference type="ARBA" id="ARBA00022553"/>
    </source>
</evidence>
<dbReference type="InterPro" id="IPR057326">
    <property type="entry name" value="KR_dom"/>
</dbReference>
<feature type="domain" description="PKS/mFAS DH" evidence="11">
    <location>
        <begin position="776"/>
        <end position="1103"/>
    </location>
</feature>
<dbReference type="GO" id="GO:0044550">
    <property type="term" value="P:secondary metabolite biosynthetic process"/>
    <property type="evidence" value="ECO:0007669"/>
    <property type="project" value="TreeGrafter"/>
</dbReference>
<dbReference type="InterPro" id="IPR020807">
    <property type="entry name" value="PKS_DH"/>
</dbReference>
<dbReference type="InterPro" id="IPR016035">
    <property type="entry name" value="Acyl_Trfase/lysoPLipase"/>
</dbReference>
<dbReference type="SUPFAM" id="SSF53901">
    <property type="entry name" value="Thiolase-like"/>
    <property type="match status" value="1"/>
</dbReference>
<dbReference type="CDD" id="cd00833">
    <property type="entry name" value="PKS"/>
    <property type="match status" value="1"/>
</dbReference>
<dbReference type="Pfam" id="PF00698">
    <property type="entry name" value="Acyl_transf_1"/>
    <property type="match status" value="1"/>
</dbReference>
<dbReference type="InterPro" id="IPR042104">
    <property type="entry name" value="PKS_dehydratase_sf"/>
</dbReference>
<dbReference type="InterPro" id="IPR020841">
    <property type="entry name" value="PKS_Beta-ketoAc_synthase_dom"/>
</dbReference>